<name>A0A8J6HNE4_TENMO</name>
<gene>
    <name evidence="1" type="ORF">GEV33_004314</name>
</gene>
<comment type="caution">
    <text evidence="1">The sequence shown here is derived from an EMBL/GenBank/DDBJ whole genome shotgun (WGS) entry which is preliminary data.</text>
</comment>
<reference evidence="1" key="2">
    <citation type="submission" date="2021-08" db="EMBL/GenBank/DDBJ databases">
        <authorList>
            <person name="Eriksson T."/>
        </authorList>
    </citation>
    <scope>NUCLEOTIDE SEQUENCE</scope>
    <source>
        <strain evidence="1">Stoneville</strain>
        <tissue evidence="1">Whole head</tissue>
    </source>
</reference>
<dbReference type="Proteomes" id="UP000719412">
    <property type="component" value="Unassembled WGS sequence"/>
</dbReference>
<keyword evidence="2" id="KW-1185">Reference proteome</keyword>
<organism evidence="1 2">
    <name type="scientific">Tenebrio molitor</name>
    <name type="common">Yellow mealworm beetle</name>
    <dbReference type="NCBI Taxonomy" id="7067"/>
    <lineage>
        <taxon>Eukaryota</taxon>
        <taxon>Metazoa</taxon>
        <taxon>Ecdysozoa</taxon>
        <taxon>Arthropoda</taxon>
        <taxon>Hexapoda</taxon>
        <taxon>Insecta</taxon>
        <taxon>Pterygota</taxon>
        <taxon>Neoptera</taxon>
        <taxon>Endopterygota</taxon>
        <taxon>Coleoptera</taxon>
        <taxon>Polyphaga</taxon>
        <taxon>Cucujiformia</taxon>
        <taxon>Tenebrionidae</taxon>
        <taxon>Tenebrio</taxon>
    </lineage>
</organism>
<dbReference type="AlphaFoldDB" id="A0A8J6HNE4"/>
<protein>
    <submittedName>
        <fullName evidence="1">Uncharacterized protein</fullName>
    </submittedName>
</protein>
<proteinExistence type="predicted"/>
<evidence type="ECO:0000313" key="2">
    <source>
        <dbReference type="Proteomes" id="UP000719412"/>
    </source>
</evidence>
<evidence type="ECO:0000313" key="1">
    <source>
        <dbReference type="EMBL" id="KAH0818476.1"/>
    </source>
</evidence>
<sequence length="75" mass="8472">MKSKNCLIKNLPEWFPRLASGPRGASQPFEGVDLFVPLNHRQWRLCCIETIPETCFRDLRPPMMEPGGGESGKAE</sequence>
<accession>A0A8J6HNE4</accession>
<dbReference type="EMBL" id="JABDTM020017595">
    <property type="protein sequence ID" value="KAH0818476.1"/>
    <property type="molecule type" value="Genomic_DNA"/>
</dbReference>
<reference evidence="1" key="1">
    <citation type="journal article" date="2020" name="J Insects Food Feed">
        <title>The yellow mealworm (Tenebrio molitor) genome: a resource for the emerging insects as food and feed industry.</title>
        <authorList>
            <person name="Eriksson T."/>
            <person name="Andere A."/>
            <person name="Kelstrup H."/>
            <person name="Emery V."/>
            <person name="Picard C."/>
        </authorList>
    </citation>
    <scope>NUCLEOTIDE SEQUENCE</scope>
    <source>
        <strain evidence="1">Stoneville</strain>
        <tissue evidence="1">Whole head</tissue>
    </source>
</reference>